<reference evidence="3 4" key="1">
    <citation type="submission" date="2018-07" db="EMBL/GenBank/DDBJ databases">
        <title>Genome sequences of six Lactobacillus spp. isolated from bumble bee guts.</title>
        <authorList>
            <person name="Motta E.V.S."/>
            <person name="Moran N.A."/>
        </authorList>
    </citation>
    <scope>NUCLEOTIDE SEQUENCE [LARGE SCALE GENOMIC DNA]</scope>
    <source>
        <strain evidence="3 4">LV-8.1</strain>
    </source>
</reference>
<accession>A0A3R6VH92</accession>
<feature type="domain" description="S-layer protein C-terminal" evidence="2">
    <location>
        <begin position="400"/>
        <end position="449"/>
    </location>
</feature>
<evidence type="ECO:0000259" key="2">
    <source>
        <dbReference type="Pfam" id="PF03217"/>
    </source>
</evidence>
<dbReference type="RefSeq" id="WP_118910320.1">
    <property type="nucleotide sequence ID" value="NZ_QOCS01000007.1"/>
</dbReference>
<name>A0A3R6VH92_9LACO</name>
<dbReference type="Pfam" id="PF03217">
    <property type="entry name" value="SlpA"/>
    <property type="match status" value="1"/>
</dbReference>
<proteinExistence type="predicted"/>
<protein>
    <recommendedName>
        <fullName evidence="2">S-layer protein C-terminal domain-containing protein</fullName>
    </recommendedName>
</protein>
<feature type="chain" id="PRO_5039574315" description="S-layer protein C-terminal domain-containing protein" evidence="1">
    <location>
        <begin position="25"/>
        <end position="548"/>
    </location>
</feature>
<feature type="signal peptide" evidence="1">
    <location>
        <begin position="1"/>
        <end position="24"/>
    </location>
</feature>
<dbReference type="AlphaFoldDB" id="A0A3R6VH92"/>
<dbReference type="Proteomes" id="UP000284822">
    <property type="component" value="Unassembled WGS sequence"/>
</dbReference>
<evidence type="ECO:0000313" key="4">
    <source>
        <dbReference type="Proteomes" id="UP000284822"/>
    </source>
</evidence>
<gene>
    <name evidence="3" type="ORF">DS832_03465</name>
</gene>
<organism evidence="3 4">
    <name type="scientific">Bombilactobacillus bombi</name>
    <dbReference type="NCBI Taxonomy" id="1303590"/>
    <lineage>
        <taxon>Bacteria</taxon>
        <taxon>Bacillati</taxon>
        <taxon>Bacillota</taxon>
        <taxon>Bacilli</taxon>
        <taxon>Lactobacillales</taxon>
        <taxon>Lactobacillaceae</taxon>
        <taxon>Bombilactobacillus</taxon>
    </lineage>
</organism>
<dbReference type="InterPro" id="IPR024968">
    <property type="entry name" value="SlpA_C_lactobacillus"/>
</dbReference>
<keyword evidence="1" id="KW-0732">Signal</keyword>
<evidence type="ECO:0000256" key="1">
    <source>
        <dbReference type="SAM" id="SignalP"/>
    </source>
</evidence>
<sequence>MKKSSLMGASVVAAALLAAAPMVAPVANIAVSGTQVVKADTPAGWGEAVSKIKQQSTGTTITSKSADPTRLPEFGYLDDFDLQMKTALPALVNDYTKPSKFGTDRLGGAALYVDGTNLVVSTIGDKFLPYFFSGNKQVALITQTNADVTKNMSYSLRFDYSNAINNVTYQIRDTSDVERVIHDLKVNGGNVTMSMQLYGAYGESLGDAGLVKSTVSYNVVDNRAAFVKYNDTLNAKVGDSAEKYGLSNSFMNAGGSILNYDGKDITQAAYDNGAIKVGQLRNSNFHPSTTGLQYGNFSETGTFYQHVAIDLAKAGVSASDWQKAAESGLVTVNGQIPSTTNADGNVYLVTGSNATVVDGITYPAGTLVMKRTVNVGKADNLAKEEKVSGVVTVKNNGQGSAQLYTRSGDPIVDRALATGSNWKTDIKRTVYSNGEVYYRVSTDEFIKASDVTFSGSDSNTAATSSSIKGNVVVNPLAKRSVVHVNSAVGFNTSLWSKADDNSSMNLIADRTLAGNSDWQTDQSATVNGQTFYRVSTNEWINAKYVSVK</sequence>
<comment type="caution">
    <text evidence="3">The sequence shown here is derived from an EMBL/GenBank/DDBJ whole genome shotgun (WGS) entry which is preliminary data.</text>
</comment>
<evidence type="ECO:0000313" key="3">
    <source>
        <dbReference type="EMBL" id="RHW47830.1"/>
    </source>
</evidence>
<dbReference type="EMBL" id="QOCS01000007">
    <property type="protein sequence ID" value="RHW47830.1"/>
    <property type="molecule type" value="Genomic_DNA"/>
</dbReference>